<feature type="active site" description="Nucleophile" evidence="12">
    <location>
        <position position="171"/>
    </location>
</feature>
<keyword evidence="10 11" id="KW-0472">Membrane</keyword>
<dbReference type="PANTHER" id="PTHR12591">
    <property type="entry name" value="GLUCOSE-6-PHOSPHATASE"/>
    <property type="match status" value="1"/>
</dbReference>
<evidence type="ECO:0000256" key="10">
    <source>
        <dbReference type="ARBA" id="ARBA00023136"/>
    </source>
</evidence>
<dbReference type="GO" id="GO:0005789">
    <property type="term" value="C:endoplasmic reticulum membrane"/>
    <property type="evidence" value="ECO:0007669"/>
    <property type="project" value="UniProtKB-SubCell"/>
</dbReference>
<dbReference type="UniPathway" id="UPA00138"/>
<evidence type="ECO:0000256" key="7">
    <source>
        <dbReference type="ARBA" id="ARBA00022801"/>
    </source>
</evidence>
<evidence type="ECO:0000256" key="13">
    <source>
        <dbReference type="PIRSR" id="PIRSR000905-2"/>
    </source>
</evidence>
<evidence type="ECO:0000259" key="15">
    <source>
        <dbReference type="SMART" id="SM00014"/>
    </source>
</evidence>
<keyword evidence="9 14" id="KW-1133">Transmembrane helix</keyword>
<proteinExistence type="inferred from homology"/>
<keyword evidence="5 11" id="KW-0312">Gluconeogenesis</keyword>
<comment type="caution">
    <text evidence="16">The sequence shown here is derived from an EMBL/GenBank/DDBJ whole genome shotgun (WGS) entry which is preliminary data.</text>
</comment>
<keyword evidence="8 11" id="KW-0256">Endoplasmic reticulum</keyword>
<evidence type="ECO:0000313" key="17">
    <source>
        <dbReference type="Proteomes" id="UP000499080"/>
    </source>
</evidence>
<feature type="binding site" evidence="13">
    <location>
        <position position="79"/>
    </location>
    <ligand>
        <name>substrate</name>
    </ligand>
</feature>
<protein>
    <recommendedName>
        <fullName evidence="4 11">Glucose-6-phosphatase</fullName>
        <ecNumber evidence="4 11">3.1.3.9</ecNumber>
    </recommendedName>
</protein>
<evidence type="ECO:0000256" key="2">
    <source>
        <dbReference type="ARBA" id="ARBA00004742"/>
    </source>
</evidence>
<comment type="pathway">
    <text evidence="2 11">Carbohydrate biosynthesis; gluconeogenesis.</text>
</comment>
<dbReference type="InterPro" id="IPR016275">
    <property type="entry name" value="Glucose-6-phosphatase"/>
</dbReference>
<evidence type="ECO:0000256" key="6">
    <source>
        <dbReference type="ARBA" id="ARBA00022692"/>
    </source>
</evidence>
<dbReference type="InterPro" id="IPR000326">
    <property type="entry name" value="PAP2/HPO"/>
</dbReference>
<dbReference type="PIRSF" id="PIRSF000905">
    <property type="entry name" value="Glucose-6-phosphatase"/>
    <property type="match status" value="1"/>
</dbReference>
<keyword evidence="7 11" id="KW-0378">Hydrolase</keyword>
<organism evidence="16 17">
    <name type="scientific">Araneus ventricosus</name>
    <name type="common">Orbweaver spider</name>
    <name type="synonym">Epeira ventricosa</name>
    <dbReference type="NCBI Taxonomy" id="182803"/>
    <lineage>
        <taxon>Eukaryota</taxon>
        <taxon>Metazoa</taxon>
        <taxon>Ecdysozoa</taxon>
        <taxon>Arthropoda</taxon>
        <taxon>Chelicerata</taxon>
        <taxon>Arachnida</taxon>
        <taxon>Araneae</taxon>
        <taxon>Araneomorphae</taxon>
        <taxon>Entelegynae</taxon>
        <taxon>Araneoidea</taxon>
        <taxon>Araneidae</taxon>
        <taxon>Araneus</taxon>
    </lineage>
</organism>
<gene>
    <name evidence="16" type="primary">G6PC2_0</name>
    <name evidence="16" type="ORF">AVEN_102746_1</name>
</gene>
<evidence type="ECO:0000256" key="12">
    <source>
        <dbReference type="PIRSR" id="PIRSR000905-1"/>
    </source>
</evidence>
<feature type="transmembrane region" description="Helical" evidence="14">
    <location>
        <begin position="200"/>
        <end position="221"/>
    </location>
</feature>
<dbReference type="Gene3D" id="1.20.144.10">
    <property type="entry name" value="Phosphatidic acid phosphatase type 2/haloperoxidase"/>
    <property type="match status" value="1"/>
</dbReference>
<dbReference type="InterPro" id="IPR036938">
    <property type="entry name" value="PAP2/HPO_sf"/>
</dbReference>
<reference evidence="16 17" key="1">
    <citation type="journal article" date="2019" name="Sci. Rep.">
        <title>Orb-weaving spider Araneus ventricosus genome elucidates the spidroin gene catalogue.</title>
        <authorList>
            <person name="Kono N."/>
            <person name="Nakamura H."/>
            <person name="Ohtoshi R."/>
            <person name="Moran D.A.P."/>
            <person name="Shinohara A."/>
            <person name="Yoshida Y."/>
            <person name="Fujiwara M."/>
            <person name="Mori M."/>
            <person name="Tomita M."/>
            <person name="Arakawa K."/>
        </authorList>
    </citation>
    <scope>NUCLEOTIDE SEQUENCE [LARGE SCALE GENOMIC DNA]</scope>
</reference>
<dbReference type="EMBL" id="BGPR01002117">
    <property type="protein sequence ID" value="GBM68010.1"/>
    <property type="molecule type" value="Genomic_DNA"/>
</dbReference>
<sequence>MEGIYQIDVTIIEVFQSWFLEYDKVFIAISNIFDPRYAFLLYSPIVFSMDWHIGRKLMWVVVVVEWINHLLKWLLHGERPYWWVHEADVYNGRGIPVPTLYQFSLTCETGPGSPSGHSQSCAAVWYVIFDSFLEKYSSVAEKDDRISTLCWTIYFALLATIGSSRIFIAAHFPHQCLFGMFLGWLVATRLKNINQKHFSIFHYCAFTLGMFASAFMVFEFLEIIGADPMWTIERAIKWCNNPDNVHLDTTPLYAMMRYCGFMFGMGFGFNSYSFATFSKENFTMPMKICCALLSVAVCLLSETLAFSKENMVFFYFQAFVLNAFLSYVMISVIPNTVFQVCKMKEKDS</sequence>
<accession>A0A4Y2HRU8</accession>
<feature type="active site" description="Proton donor" evidence="12">
    <location>
        <position position="117"/>
    </location>
</feature>
<dbReference type="GO" id="GO:0004346">
    <property type="term" value="F:glucose-6-phosphatase activity"/>
    <property type="evidence" value="ECO:0007669"/>
    <property type="project" value="UniProtKB-EC"/>
</dbReference>
<evidence type="ECO:0000256" key="1">
    <source>
        <dbReference type="ARBA" id="ARBA00004477"/>
    </source>
</evidence>
<keyword evidence="17" id="KW-1185">Reference proteome</keyword>
<feature type="domain" description="Phosphatidic acid phosphatase type 2/haloperoxidase" evidence="15">
    <location>
        <begin position="53"/>
        <end position="191"/>
    </location>
</feature>
<name>A0A4Y2HRU8_ARAVE</name>
<keyword evidence="6 14" id="KW-0812">Transmembrane</keyword>
<comment type="subcellular location">
    <subcellularLocation>
        <location evidence="1">Endoplasmic reticulum membrane</location>
        <topology evidence="1">Multi-pass membrane protein</topology>
    </subcellularLocation>
</comment>
<feature type="transmembrane region" description="Helical" evidence="14">
    <location>
        <begin position="312"/>
        <end position="338"/>
    </location>
</feature>
<dbReference type="PANTHER" id="PTHR12591:SF0">
    <property type="entry name" value="FI19814P1"/>
    <property type="match status" value="1"/>
</dbReference>
<evidence type="ECO:0000256" key="5">
    <source>
        <dbReference type="ARBA" id="ARBA00022432"/>
    </source>
</evidence>
<dbReference type="Pfam" id="PF01569">
    <property type="entry name" value="PAP2"/>
    <property type="match status" value="1"/>
</dbReference>
<comment type="similarity">
    <text evidence="3 11">Belongs to the glucose-6-phosphatase family.</text>
</comment>
<evidence type="ECO:0000256" key="9">
    <source>
        <dbReference type="ARBA" id="ARBA00022989"/>
    </source>
</evidence>
<dbReference type="GO" id="GO:0006094">
    <property type="term" value="P:gluconeogenesis"/>
    <property type="evidence" value="ECO:0007669"/>
    <property type="project" value="UniProtKB-UniRule"/>
</dbReference>
<evidence type="ECO:0000313" key="16">
    <source>
        <dbReference type="EMBL" id="GBM68010.1"/>
    </source>
</evidence>
<dbReference type="GO" id="GO:0051156">
    <property type="term" value="P:glucose 6-phosphate metabolic process"/>
    <property type="evidence" value="ECO:0007669"/>
    <property type="project" value="TreeGrafter"/>
</dbReference>
<dbReference type="Proteomes" id="UP000499080">
    <property type="component" value="Unassembled WGS sequence"/>
</dbReference>
<feature type="transmembrane region" description="Helical" evidence="14">
    <location>
        <begin position="255"/>
        <end position="276"/>
    </location>
</feature>
<dbReference type="EC" id="3.1.3.9" evidence="4 11"/>
<dbReference type="SMART" id="SM00014">
    <property type="entry name" value="acidPPc"/>
    <property type="match status" value="1"/>
</dbReference>
<dbReference type="SUPFAM" id="SSF48317">
    <property type="entry name" value="Acid phosphatase/Vanadium-dependent haloperoxidase"/>
    <property type="match status" value="1"/>
</dbReference>
<evidence type="ECO:0000256" key="4">
    <source>
        <dbReference type="ARBA" id="ARBA00012634"/>
    </source>
</evidence>
<dbReference type="OrthoDB" id="6416209at2759"/>
<feature type="transmembrane region" description="Helical" evidence="14">
    <location>
        <begin position="288"/>
        <end position="306"/>
    </location>
</feature>
<evidence type="ECO:0000256" key="3">
    <source>
        <dbReference type="ARBA" id="ARBA00009266"/>
    </source>
</evidence>
<feature type="binding site" evidence="13">
    <location>
        <position position="165"/>
    </location>
    <ligand>
        <name>substrate</name>
    </ligand>
</feature>
<evidence type="ECO:0000256" key="8">
    <source>
        <dbReference type="ARBA" id="ARBA00022824"/>
    </source>
</evidence>
<dbReference type="AlphaFoldDB" id="A0A4Y2HRU8"/>
<feature type="transmembrane region" description="Helical" evidence="14">
    <location>
        <begin position="172"/>
        <end position="188"/>
    </location>
</feature>
<evidence type="ECO:0000256" key="11">
    <source>
        <dbReference type="PIRNR" id="PIRNR000905"/>
    </source>
</evidence>
<evidence type="ECO:0000256" key="14">
    <source>
        <dbReference type="SAM" id="Phobius"/>
    </source>
</evidence>